<evidence type="ECO:0000313" key="1">
    <source>
        <dbReference type="EMBL" id="OGG12455.1"/>
    </source>
</evidence>
<evidence type="ECO:0000313" key="2">
    <source>
        <dbReference type="Proteomes" id="UP000177416"/>
    </source>
</evidence>
<organism evidence="1 2">
    <name type="scientific">Candidatus Gottesmanbacteria bacterium RIFCSPHIGHO2_01_FULL_46_14</name>
    <dbReference type="NCBI Taxonomy" id="1798380"/>
    <lineage>
        <taxon>Bacteria</taxon>
        <taxon>Candidatus Gottesmaniibacteriota</taxon>
    </lineage>
</organism>
<reference evidence="1 2" key="1">
    <citation type="journal article" date="2016" name="Nat. Commun.">
        <title>Thousands of microbial genomes shed light on interconnected biogeochemical processes in an aquifer system.</title>
        <authorList>
            <person name="Anantharaman K."/>
            <person name="Brown C.T."/>
            <person name="Hug L.A."/>
            <person name="Sharon I."/>
            <person name="Castelle C.J."/>
            <person name="Probst A.J."/>
            <person name="Thomas B.C."/>
            <person name="Singh A."/>
            <person name="Wilkins M.J."/>
            <person name="Karaoz U."/>
            <person name="Brodie E.L."/>
            <person name="Williams K.H."/>
            <person name="Hubbard S.S."/>
            <person name="Banfield J.F."/>
        </authorList>
    </citation>
    <scope>NUCLEOTIDE SEQUENCE [LARGE SCALE GENOMIC DNA]</scope>
</reference>
<dbReference type="Proteomes" id="UP000177416">
    <property type="component" value="Unassembled WGS sequence"/>
</dbReference>
<comment type="caution">
    <text evidence="1">The sequence shown here is derived from an EMBL/GenBank/DDBJ whole genome shotgun (WGS) entry which is preliminary data.</text>
</comment>
<dbReference type="EMBL" id="MFJJ01000062">
    <property type="protein sequence ID" value="OGG12455.1"/>
    <property type="molecule type" value="Genomic_DNA"/>
</dbReference>
<accession>A0A1F5ZJF8</accession>
<name>A0A1F5ZJF8_9BACT</name>
<gene>
    <name evidence="1" type="ORF">A2875_01875</name>
</gene>
<dbReference type="AlphaFoldDB" id="A0A1F5ZJF8"/>
<protein>
    <submittedName>
        <fullName evidence="1">Uncharacterized protein</fullName>
    </submittedName>
</protein>
<sequence length="112" mass="11962">MSELLHPITSDDIDKTGIDLLTGGTPKNSVWQMSRMRAVDLANNPEFQKLIGMEVARPLPTTSEEMEAVAVGAQAILDCANKLYPAIDSSDLSAAWGAVIDAYKKAGTPSLD</sequence>
<proteinExistence type="predicted"/>